<evidence type="ECO:0000313" key="2">
    <source>
        <dbReference type="Proteomes" id="UP000784294"/>
    </source>
</evidence>
<dbReference type="EMBL" id="CAAALY010275470">
    <property type="protein sequence ID" value="VEL42621.1"/>
    <property type="molecule type" value="Genomic_DNA"/>
</dbReference>
<reference evidence="1" key="1">
    <citation type="submission" date="2018-11" db="EMBL/GenBank/DDBJ databases">
        <authorList>
            <consortium name="Pathogen Informatics"/>
        </authorList>
    </citation>
    <scope>NUCLEOTIDE SEQUENCE</scope>
</reference>
<sequence>MDVSAETVNPWKSVPEMNSHLTLPLPSNKATTGVVLQTALLGSSLSPTPACLSSALGDRDFKQSQATSRILHSLLVGWKERGARSVAIFPADRCRG</sequence>
<keyword evidence="2" id="KW-1185">Reference proteome</keyword>
<organism evidence="1 2">
    <name type="scientific">Protopolystoma xenopodis</name>
    <dbReference type="NCBI Taxonomy" id="117903"/>
    <lineage>
        <taxon>Eukaryota</taxon>
        <taxon>Metazoa</taxon>
        <taxon>Spiralia</taxon>
        <taxon>Lophotrochozoa</taxon>
        <taxon>Platyhelminthes</taxon>
        <taxon>Monogenea</taxon>
        <taxon>Polyopisthocotylea</taxon>
        <taxon>Polystomatidea</taxon>
        <taxon>Polystomatidae</taxon>
        <taxon>Protopolystoma</taxon>
    </lineage>
</organism>
<dbReference type="AlphaFoldDB" id="A0A3S5CVF9"/>
<evidence type="ECO:0000313" key="1">
    <source>
        <dbReference type="EMBL" id="VEL42621.1"/>
    </source>
</evidence>
<protein>
    <submittedName>
        <fullName evidence="1">Uncharacterized protein</fullName>
    </submittedName>
</protein>
<gene>
    <name evidence="1" type="ORF">PXEA_LOCUS36061</name>
</gene>
<dbReference type="Proteomes" id="UP000784294">
    <property type="component" value="Unassembled WGS sequence"/>
</dbReference>
<proteinExistence type="predicted"/>
<name>A0A3S5CVF9_9PLAT</name>
<comment type="caution">
    <text evidence="1">The sequence shown here is derived from an EMBL/GenBank/DDBJ whole genome shotgun (WGS) entry which is preliminary data.</text>
</comment>
<accession>A0A3S5CVF9</accession>